<gene>
    <name evidence="3" type="ORF">BLA18109_04412</name>
</gene>
<dbReference type="SMART" id="SM00972">
    <property type="entry name" value="SCPU"/>
    <property type="match status" value="2"/>
</dbReference>
<feature type="domain" description="Spore coat protein U/FanG" evidence="2">
    <location>
        <begin position="186"/>
        <end position="316"/>
    </location>
</feature>
<dbReference type="Pfam" id="PF05229">
    <property type="entry name" value="SCPU"/>
    <property type="match status" value="2"/>
</dbReference>
<name>A0A6P2WM43_BURL3</name>
<evidence type="ECO:0000256" key="1">
    <source>
        <dbReference type="SAM" id="SignalP"/>
    </source>
</evidence>
<proteinExistence type="predicted"/>
<dbReference type="RefSeq" id="WP_174952465.1">
    <property type="nucleotide sequence ID" value="NZ_CABVQH010000015.1"/>
</dbReference>
<dbReference type="Proteomes" id="UP000494260">
    <property type="component" value="Unassembled WGS sequence"/>
</dbReference>
<protein>
    <submittedName>
        <fullName evidence="3">Lipoprotein</fullName>
    </submittedName>
</protein>
<keyword evidence="3" id="KW-0449">Lipoprotein</keyword>
<reference evidence="3 4" key="1">
    <citation type="submission" date="2019-09" db="EMBL/GenBank/DDBJ databases">
        <authorList>
            <person name="Depoorter E."/>
        </authorList>
    </citation>
    <scope>NUCLEOTIDE SEQUENCE [LARGE SCALE GENOMIC DNA]</scope>
    <source>
        <strain evidence="3">R-18109</strain>
    </source>
</reference>
<evidence type="ECO:0000259" key="2">
    <source>
        <dbReference type="Pfam" id="PF05229"/>
    </source>
</evidence>
<feature type="domain" description="Spore coat protein U/FanG" evidence="2">
    <location>
        <begin position="23"/>
        <end position="159"/>
    </location>
</feature>
<keyword evidence="1" id="KW-0732">Signal</keyword>
<dbReference type="InterPro" id="IPR007893">
    <property type="entry name" value="Spore_coat_U/FanG"/>
</dbReference>
<dbReference type="AlphaFoldDB" id="A0A6P2WM43"/>
<dbReference type="PANTHER" id="PTHR37089">
    <property type="entry name" value="PROTEIN U-RELATED"/>
    <property type="match status" value="1"/>
</dbReference>
<sequence length="320" mass="32995">MTRFLKRFIRIAMIVVAAMIGAPAAHADCTADTPSSAAFGAVTSLNVAGRQQSTSSPKAGLSCVSTSIGFGSTDVINGTVTTTNNGRLKGPTGDTIGYALFSDKNFSRSLNIGQRYNWADSSFFSFPGLDGGAASLPLYLQTVTGSNVAAGTYVDTIVIAWQWELCRGVIILGNCVGGVDTGATQVTIPVTLTVTNDCTIVAPDVSFGTASTVSGFSAVSGALSLTCTKGMVYTVGLSPGNQAAANGRRQMANGSSLLQYDLYAAGTGLIWGQATNRVAGNGAADGVSAKQFPYVARIYTDQPTPPPGTYTDSVIIDVRY</sequence>
<evidence type="ECO:0000313" key="3">
    <source>
        <dbReference type="EMBL" id="VWC98652.1"/>
    </source>
</evidence>
<feature type="signal peptide" evidence="1">
    <location>
        <begin position="1"/>
        <end position="27"/>
    </location>
</feature>
<dbReference type="EMBL" id="CABVQH010000015">
    <property type="protein sequence ID" value="VWC98652.1"/>
    <property type="molecule type" value="Genomic_DNA"/>
</dbReference>
<accession>A0A6P2WM43</accession>
<evidence type="ECO:0000313" key="4">
    <source>
        <dbReference type="Proteomes" id="UP000494260"/>
    </source>
</evidence>
<dbReference type="InterPro" id="IPR053167">
    <property type="entry name" value="Spore_coat_component"/>
</dbReference>
<organism evidence="3 4">
    <name type="scientific">Burkholderia lata (strain ATCC 17760 / DSM 23089 / LMG 22485 / NCIMB 9086 / R18194 / 383)</name>
    <dbReference type="NCBI Taxonomy" id="482957"/>
    <lineage>
        <taxon>Bacteria</taxon>
        <taxon>Pseudomonadati</taxon>
        <taxon>Pseudomonadota</taxon>
        <taxon>Betaproteobacteria</taxon>
        <taxon>Burkholderiales</taxon>
        <taxon>Burkholderiaceae</taxon>
        <taxon>Burkholderia</taxon>
        <taxon>Burkholderia cepacia complex</taxon>
    </lineage>
</organism>
<dbReference type="PANTHER" id="PTHR37089:SF1">
    <property type="entry name" value="MEMBRANE PROTEIN"/>
    <property type="match status" value="1"/>
</dbReference>
<feature type="chain" id="PRO_5026717315" evidence="1">
    <location>
        <begin position="28"/>
        <end position="320"/>
    </location>
</feature>